<sequence>MLSSGFRLLALYSKASLESPLQASAATSIAKLDTSTLLLLGFPSPILLPAIGCLCKGECLAKKVKGFESPFDEFDCTLKNRK</sequence>
<dbReference type="ExpressionAtlas" id="A0A0J8CKE3">
    <property type="expression patterns" value="baseline"/>
</dbReference>
<dbReference type="Gramene" id="KMT14210">
    <property type="protein sequence ID" value="KMT14210"/>
    <property type="gene ID" value="BVRB_4g075710"/>
</dbReference>
<organism evidence="1 2">
    <name type="scientific">Beta vulgaris subsp. vulgaris</name>
    <name type="common">Beet</name>
    <dbReference type="NCBI Taxonomy" id="3555"/>
    <lineage>
        <taxon>Eukaryota</taxon>
        <taxon>Viridiplantae</taxon>
        <taxon>Streptophyta</taxon>
        <taxon>Embryophyta</taxon>
        <taxon>Tracheophyta</taxon>
        <taxon>Spermatophyta</taxon>
        <taxon>Magnoliopsida</taxon>
        <taxon>eudicotyledons</taxon>
        <taxon>Gunneridae</taxon>
        <taxon>Pentapetalae</taxon>
        <taxon>Caryophyllales</taxon>
        <taxon>Chenopodiaceae</taxon>
        <taxon>Betoideae</taxon>
        <taxon>Beta</taxon>
    </lineage>
</organism>
<dbReference type="EMBL" id="KQ090068">
    <property type="protein sequence ID" value="KMT14210.1"/>
    <property type="molecule type" value="Genomic_DNA"/>
</dbReference>
<protein>
    <submittedName>
        <fullName evidence="1">Uncharacterized protein</fullName>
    </submittedName>
</protein>
<name>A0A0J8CKE3_BETVV</name>
<gene>
    <name evidence="1" type="ORF">BVRB_4g075710</name>
</gene>
<dbReference type="AlphaFoldDB" id="A0A0J8CKE3"/>
<dbReference type="Proteomes" id="UP000035740">
    <property type="component" value="Chromosome 4"/>
</dbReference>
<proteinExistence type="predicted"/>
<keyword evidence="2" id="KW-1185">Reference proteome</keyword>
<reference evidence="1 2" key="1">
    <citation type="journal article" date="2014" name="Nature">
        <title>The genome of the recently domesticated crop plant sugar beet (Beta vulgaris).</title>
        <authorList>
            <person name="Dohm J.C."/>
            <person name="Minoche A.E."/>
            <person name="Holtgrawe D."/>
            <person name="Capella-Gutierrez S."/>
            <person name="Zakrzewski F."/>
            <person name="Tafer H."/>
            <person name="Rupp O."/>
            <person name="Sorensen T.R."/>
            <person name="Stracke R."/>
            <person name="Reinhardt R."/>
            <person name="Goesmann A."/>
            <person name="Kraft T."/>
            <person name="Schulz B."/>
            <person name="Stadler P.F."/>
            <person name="Schmidt T."/>
            <person name="Gabaldon T."/>
            <person name="Lehrach H."/>
            <person name="Weisshaar B."/>
            <person name="Himmelbauer H."/>
        </authorList>
    </citation>
    <scope>NUCLEOTIDE SEQUENCE [LARGE SCALE GENOMIC DNA]</scope>
    <source>
        <tissue evidence="1">Taproot</tissue>
    </source>
</reference>
<evidence type="ECO:0000313" key="2">
    <source>
        <dbReference type="Proteomes" id="UP000035740"/>
    </source>
</evidence>
<accession>A0A0J8CKE3</accession>
<evidence type="ECO:0000313" key="1">
    <source>
        <dbReference type="EMBL" id="KMT14210.1"/>
    </source>
</evidence>